<keyword evidence="1" id="KW-0472">Membrane</keyword>
<evidence type="ECO:0000256" key="1">
    <source>
        <dbReference type="SAM" id="Phobius"/>
    </source>
</evidence>
<dbReference type="EMBL" id="CP002077">
    <property type="protein sequence ID" value="ADK86667.1"/>
    <property type="molecule type" value="Genomic_DNA"/>
</dbReference>
<accession>A0A0H3DJS7</accession>
<dbReference type="Pfam" id="PF07690">
    <property type="entry name" value="MFS_1"/>
    <property type="match status" value="1"/>
</dbReference>
<dbReference type="CDD" id="cd06174">
    <property type="entry name" value="MFS"/>
    <property type="match status" value="1"/>
</dbReference>
<name>A0A0H3DJS7_MYCPB</name>
<feature type="transmembrane region" description="Helical" evidence="1">
    <location>
        <begin position="253"/>
        <end position="275"/>
    </location>
</feature>
<feature type="transmembrane region" description="Helical" evidence="1">
    <location>
        <begin position="87"/>
        <end position="106"/>
    </location>
</feature>
<dbReference type="PANTHER" id="PTHR23526">
    <property type="entry name" value="INTEGRAL MEMBRANE TRANSPORT PROTEIN-RELATED"/>
    <property type="match status" value="1"/>
</dbReference>
<feature type="transmembrane region" description="Helical" evidence="1">
    <location>
        <begin position="198"/>
        <end position="220"/>
    </location>
</feature>
<dbReference type="STRING" id="722438.F539_02375"/>
<dbReference type="SMR" id="A0A0H3DJS7"/>
<dbReference type="Gene3D" id="1.20.1250.20">
    <property type="entry name" value="MFS general substrate transporter like domains"/>
    <property type="match status" value="2"/>
</dbReference>
<dbReference type="eggNOG" id="COG2211">
    <property type="taxonomic scope" value="Bacteria"/>
</dbReference>
<organism evidence="2 3">
    <name type="scientific">Mycoplasmoides pneumoniae (strain ATCC 15531 / DSM 23978 / CIP 103766 / NBRC 14401 / NCTC 10119 / FH)</name>
    <name type="common">Mycoplasma pneumoniae</name>
    <dbReference type="NCBI Taxonomy" id="722438"/>
    <lineage>
        <taxon>Bacteria</taxon>
        <taxon>Bacillati</taxon>
        <taxon>Mycoplasmatota</taxon>
        <taxon>Mycoplasmoidales</taxon>
        <taxon>Mycoplasmoidaceae</taxon>
        <taxon>Mycoplasmoides</taxon>
    </lineage>
</organism>
<dbReference type="PaxDb" id="722438-MPNE_0494"/>
<keyword evidence="1" id="KW-1133">Transmembrane helix</keyword>
<protein>
    <submittedName>
        <fullName evidence="2">Transporter, major facilitator family protein</fullName>
    </submittedName>
</protein>
<dbReference type="Proteomes" id="UP000007756">
    <property type="component" value="Chromosome"/>
</dbReference>
<feature type="transmembrane region" description="Helical" evidence="1">
    <location>
        <begin position="162"/>
        <end position="186"/>
    </location>
</feature>
<feature type="transmembrane region" description="Helical" evidence="1">
    <location>
        <begin position="430"/>
        <end position="454"/>
    </location>
</feature>
<proteinExistence type="predicted"/>
<dbReference type="AlphaFoldDB" id="A0A0H3DJS7"/>
<dbReference type="PATRIC" id="fig|722438.3.peg.476"/>
<dbReference type="HOGENOM" id="CLU_043790_1_0_14"/>
<evidence type="ECO:0000313" key="2">
    <source>
        <dbReference type="EMBL" id="ADK86667.1"/>
    </source>
</evidence>
<dbReference type="InterPro" id="IPR036259">
    <property type="entry name" value="MFS_trans_sf"/>
</dbReference>
<feature type="transmembrane region" description="Helical" evidence="1">
    <location>
        <begin position="392"/>
        <end position="410"/>
    </location>
</feature>
<feature type="transmembrane region" description="Helical" evidence="1">
    <location>
        <begin position="319"/>
        <end position="344"/>
    </location>
</feature>
<keyword evidence="1" id="KW-0812">Transmembrane</keyword>
<sequence length="475" mass="52731">METKLSLKKRLQQFSKKQLIALIILGAADVFVIAAPYYIKNVVPNLHLYLGITEDEVATLTSIIGYVTLATQLPGGFLANRFSSRKLLFLSEISTGVITFWLATNILTRESQKSNALFVQYCVIWGLWGITSTLIFWTPLWKLASQQATQENQALGFGIQGAANGVWGFIFIFLIALIITAVAYPAGGESSANNPAPFAIYAFIIGGMLLVTGFTVLFFVPEKPIEKYDSHTSLKTAKKNFEQILITLKNWKLWLLSFFLMGMYVFQSTFAYYLLQMMQNAFLAPVILGTVLGGVRTYVLRSAVSVYLGRLADKFRSYILFLMLCTGLGIIFVLMFILLGFGQVGQQQNYALIIVSAILYILTGVLSWGMVTVRYNQVAEIEIGKNNYASSVGLLSFIGFSTDGWLYTVTSVVGKAYTPDGQKNTSIQGYQIIAAICLGIALFGLLCGTIVFLVNTWELKRLGKTDYRWRTLDNA</sequence>
<dbReference type="InterPro" id="IPR011701">
    <property type="entry name" value="MFS"/>
</dbReference>
<feature type="transmembrane region" description="Helical" evidence="1">
    <location>
        <begin position="20"/>
        <end position="39"/>
    </location>
</feature>
<feature type="transmembrane region" description="Helical" evidence="1">
    <location>
        <begin position="118"/>
        <end position="141"/>
    </location>
</feature>
<dbReference type="PANTHER" id="PTHR23526:SF4">
    <property type="entry name" value="INTEGRAL MEMBRANE TRANSPORT PROTEIN"/>
    <property type="match status" value="1"/>
</dbReference>
<feature type="transmembrane region" description="Helical" evidence="1">
    <location>
        <begin position="59"/>
        <end position="80"/>
    </location>
</feature>
<dbReference type="SUPFAM" id="SSF103473">
    <property type="entry name" value="MFS general substrate transporter"/>
    <property type="match status" value="1"/>
</dbReference>
<gene>
    <name evidence="2" type="ordered locus">MPNE_0494</name>
</gene>
<dbReference type="InterPro" id="IPR052528">
    <property type="entry name" value="Sugar_transport-like"/>
</dbReference>
<feature type="transmembrane region" description="Helical" evidence="1">
    <location>
        <begin position="281"/>
        <end position="299"/>
    </location>
</feature>
<dbReference type="GO" id="GO:0022857">
    <property type="term" value="F:transmembrane transporter activity"/>
    <property type="evidence" value="ECO:0007669"/>
    <property type="project" value="InterPro"/>
</dbReference>
<dbReference type="RefSeq" id="WP_010874777.1">
    <property type="nucleotide sequence ID" value="NZ_CP010546.1"/>
</dbReference>
<reference evidence="2 3" key="1">
    <citation type="journal article" date="2010" name="Appl. Environ. Microbiol.">
        <title>Targeted chromosomal knockouts in Mycoplasma pneumoniae.</title>
        <authorList>
            <person name="Krishnakumar R."/>
            <person name="Assad-Garcia N."/>
            <person name="Benders G.A."/>
            <person name="Phan Q."/>
            <person name="Montague M.G."/>
            <person name="Glass J.I."/>
        </authorList>
    </citation>
    <scope>NUCLEOTIDE SEQUENCE [LARGE SCALE GENOMIC DNA]</scope>
    <source>
        <strain evidence="3">ATCC 15531 / DSM 22911 / NBRC 14401 / NCTC 10119 / FH</strain>
    </source>
</reference>
<evidence type="ECO:0000313" key="3">
    <source>
        <dbReference type="Proteomes" id="UP000007756"/>
    </source>
</evidence>
<dbReference type="GeneID" id="66608912"/>
<dbReference type="KEGG" id="mpj:MPNE_0494"/>
<feature type="transmembrane region" description="Helical" evidence="1">
    <location>
        <begin position="350"/>
        <end position="371"/>
    </location>
</feature>